<accession>A0ABU8BNJ7</accession>
<gene>
    <name evidence="2" type="ORF">V1286_007658</name>
</gene>
<comment type="caution">
    <text evidence="2">The sequence shown here is derived from an EMBL/GenBank/DDBJ whole genome shotgun (WGS) entry which is preliminary data.</text>
</comment>
<name>A0ABU8BNJ7_9BRAD</name>
<evidence type="ECO:0008006" key="4">
    <source>
        <dbReference type="Google" id="ProtNLM"/>
    </source>
</evidence>
<feature type="transmembrane region" description="Helical" evidence="1">
    <location>
        <begin position="9"/>
        <end position="28"/>
    </location>
</feature>
<dbReference type="RefSeq" id="WP_334488976.1">
    <property type="nucleotide sequence ID" value="NZ_JAZHRV010000001.1"/>
</dbReference>
<evidence type="ECO:0000313" key="3">
    <source>
        <dbReference type="Proteomes" id="UP001364224"/>
    </source>
</evidence>
<reference evidence="2 3" key="1">
    <citation type="submission" date="2024-02" db="EMBL/GenBank/DDBJ databases">
        <title>Adaptive strategies in a cosmopolitan and abundant soil bacterium.</title>
        <authorList>
            <person name="Carini P."/>
        </authorList>
    </citation>
    <scope>NUCLEOTIDE SEQUENCE [LARGE SCALE GENOMIC DNA]</scope>
    <source>
        <strain evidence="2 3">AZCC 1608</strain>
    </source>
</reference>
<sequence>MADKILGGLLWAGVAYFCCMAAAHFVGFKMPLLFIYYDTPLYAYQDKIIAFAVVAYICLFYSAARIPDVVPAALAALWITVIGLCLVNLSDALRIVLAGKGTTAYWLQTSLLGVYTLTLTLCWRRAKSQPAT</sequence>
<feature type="transmembrane region" description="Helical" evidence="1">
    <location>
        <begin position="76"/>
        <end position="97"/>
    </location>
</feature>
<organism evidence="2 3">
    <name type="scientific">Bradyrhizobium algeriense</name>
    <dbReference type="NCBI Taxonomy" id="634784"/>
    <lineage>
        <taxon>Bacteria</taxon>
        <taxon>Pseudomonadati</taxon>
        <taxon>Pseudomonadota</taxon>
        <taxon>Alphaproteobacteria</taxon>
        <taxon>Hyphomicrobiales</taxon>
        <taxon>Nitrobacteraceae</taxon>
        <taxon>Bradyrhizobium</taxon>
    </lineage>
</organism>
<keyword evidence="1" id="KW-0812">Transmembrane</keyword>
<feature type="transmembrane region" description="Helical" evidence="1">
    <location>
        <begin position="103"/>
        <end position="123"/>
    </location>
</feature>
<keyword evidence="3" id="KW-1185">Reference proteome</keyword>
<keyword evidence="1" id="KW-1133">Transmembrane helix</keyword>
<proteinExistence type="predicted"/>
<keyword evidence="1" id="KW-0472">Membrane</keyword>
<evidence type="ECO:0000313" key="2">
    <source>
        <dbReference type="EMBL" id="MEH2560129.1"/>
    </source>
</evidence>
<feature type="transmembrane region" description="Helical" evidence="1">
    <location>
        <begin position="48"/>
        <end position="64"/>
    </location>
</feature>
<protein>
    <recommendedName>
        <fullName evidence="4">DUF4345 domain-containing protein</fullName>
    </recommendedName>
</protein>
<evidence type="ECO:0000256" key="1">
    <source>
        <dbReference type="SAM" id="Phobius"/>
    </source>
</evidence>
<dbReference type="Proteomes" id="UP001364224">
    <property type="component" value="Unassembled WGS sequence"/>
</dbReference>
<dbReference type="EMBL" id="JAZHRV010000001">
    <property type="protein sequence ID" value="MEH2560129.1"/>
    <property type="molecule type" value="Genomic_DNA"/>
</dbReference>